<dbReference type="RefSeq" id="WP_197309034.1">
    <property type="nucleotide sequence ID" value="NZ_CP049768.1"/>
</dbReference>
<gene>
    <name evidence="1" type="ORF">G8B11_00240</name>
</gene>
<organism evidence="1 2">
    <name type="scientific">Bifidobacterium longum subsp. longum</name>
    <dbReference type="NCBI Taxonomy" id="1679"/>
    <lineage>
        <taxon>Bacteria</taxon>
        <taxon>Bacillati</taxon>
        <taxon>Actinomycetota</taxon>
        <taxon>Actinomycetes</taxon>
        <taxon>Bifidobacteriales</taxon>
        <taxon>Bifidobacteriaceae</taxon>
        <taxon>Bifidobacterium</taxon>
    </lineage>
</organism>
<dbReference type="Proteomes" id="UP000829452">
    <property type="component" value="Chromosome"/>
</dbReference>
<proteinExistence type="predicted"/>
<sequence>MIFQAGSLLLVIIGTYALKHLHVFGKRDYKIVQGLMMEIPDNRKDRVELLKVIG</sequence>
<accession>A0A9Q8VHS4</accession>
<dbReference type="AlphaFoldDB" id="A0A9Q8VHS4"/>
<reference evidence="1" key="1">
    <citation type="submission" date="2020-02" db="EMBL/GenBank/DDBJ databases">
        <title>The Isolation and identification of Lactobacillus and Bifidobacterium species from dairy as potential probiotics for calf scour mitigation.</title>
        <authorList>
            <person name="Dhadda K."/>
            <person name="Guan L."/>
            <person name="Chen Y."/>
            <person name="Malmuthuge N."/>
        </authorList>
    </citation>
    <scope>NUCLEOTIDE SEQUENCE</scope>
    <source>
        <strain evidence="1">B1</strain>
    </source>
</reference>
<protein>
    <submittedName>
        <fullName evidence="1">Uncharacterized protein</fullName>
    </submittedName>
</protein>
<dbReference type="EMBL" id="CP049772">
    <property type="protein sequence ID" value="UNL80910.1"/>
    <property type="molecule type" value="Genomic_DNA"/>
</dbReference>
<evidence type="ECO:0000313" key="1">
    <source>
        <dbReference type="EMBL" id="UNL80910.1"/>
    </source>
</evidence>
<evidence type="ECO:0000313" key="2">
    <source>
        <dbReference type="Proteomes" id="UP000829452"/>
    </source>
</evidence>
<name>A0A9Q8VHS4_BIFLL</name>